<protein>
    <submittedName>
        <fullName evidence="1">Uncharacterized protein</fullName>
    </submittedName>
</protein>
<reference evidence="1 2" key="1">
    <citation type="submission" date="2016-12" db="EMBL/GenBank/DDBJ databases">
        <title>The genomes of Aspergillus section Nigri reveals drivers in fungal speciation.</title>
        <authorList>
            <consortium name="DOE Joint Genome Institute"/>
            <person name="Vesth T.C."/>
            <person name="Nybo J."/>
            <person name="Theobald S."/>
            <person name="Brandl J."/>
            <person name="Frisvad J.C."/>
            <person name="Nielsen K.F."/>
            <person name="Lyhne E.K."/>
            <person name="Kogle M.E."/>
            <person name="Kuo A."/>
            <person name="Riley R."/>
            <person name="Clum A."/>
            <person name="Nolan M."/>
            <person name="Lipzen A."/>
            <person name="Salamov A."/>
            <person name="Henrissat B."/>
            <person name="Wiebenga A."/>
            <person name="De Vries R.P."/>
            <person name="Grigoriev I.V."/>
            <person name="Mortensen U.H."/>
            <person name="Andersen M.R."/>
            <person name="Baker S.E."/>
        </authorList>
    </citation>
    <scope>NUCLEOTIDE SEQUENCE [LARGE SCALE GENOMIC DNA]</scope>
    <source>
        <strain evidence="1 2">JOP 1030-1</strain>
    </source>
</reference>
<proteinExistence type="predicted"/>
<sequence length="175" mass="20464">MLLIAHFLESVLQLRALFRAVLENLSRISLRHAVESKKLSTAAKPRLMEAQYQDKFYRAFYGVADMGVPLCSEWSRSGGGRVDFYIPQKQWAIELLRDEDRITDHVTRSHWGEKYFPWSKEKRVVDWIIINCTSSPPTREYSEPDLWTAVFTNDFSDPQVYDYQVLSLFSIALHN</sequence>
<accession>A0A319A8K9</accession>
<dbReference type="AlphaFoldDB" id="A0A319A8K9"/>
<dbReference type="OrthoDB" id="2364732at2759"/>
<dbReference type="Proteomes" id="UP000248349">
    <property type="component" value="Unassembled WGS sequence"/>
</dbReference>
<dbReference type="STRING" id="1450539.A0A319A8K9"/>
<evidence type="ECO:0000313" key="2">
    <source>
        <dbReference type="Proteomes" id="UP000248349"/>
    </source>
</evidence>
<gene>
    <name evidence="1" type="ORF">BP01DRAFT_424946</name>
</gene>
<dbReference type="GeneID" id="37080954"/>
<keyword evidence="2" id="KW-1185">Reference proteome</keyword>
<evidence type="ECO:0000313" key="1">
    <source>
        <dbReference type="EMBL" id="PYH43412.1"/>
    </source>
</evidence>
<dbReference type="EMBL" id="KZ821244">
    <property type="protein sequence ID" value="PYH43412.1"/>
    <property type="molecule type" value="Genomic_DNA"/>
</dbReference>
<organism evidence="1 2">
    <name type="scientific">Aspergillus saccharolyticus JOP 1030-1</name>
    <dbReference type="NCBI Taxonomy" id="1450539"/>
    <lineage>
        <taxon>Eukaryota</taxon>
        <taxon>Fungi</taxon>
        <taxon>Dikarya</taxon>
        <taxon>Ascomycota</taxon>
        <taxon>Pezizomycotina</taxon>
        <taxon>Eurotiomycetes</taxon>
        <taxon>Eurotiomycetidae</taxon>
        <taxon>Eurotiales</taxon>
        <taxon>Aspergillaceae</taxon>
        <taxon>Aspergillus</taxon>
        <taxon>Aspergillus subgen. Circumdati</taxon>
    </lineage>
</organism>
<dbReference type="RefSeq" id="XP_025429394.1">
    <property type="nucleotide sequence ID" value="XM_025579725.1"/>
</dbReference>
<name>A0A319A8K9_9EURO</name>